<dbReference type="Proteomes" id="UP000472267">
    <property type="component" value="Chromosome 22"/>
</dbReference>
<evidence type="ECO:0000313" key="3">
    <source>
        <dbReference type="Proteomes" id="UP000472267"/>
    </source>
</evidence>
<keyword evidence="3" id="KW-1185">Reference proteome</keyword>
<dbReference type="InParanoid" id="A0A672IC69"/>
<proteinExistence type="predicted"/>
<reference evidence="2" key="1">
    <citation type="submission" date="2019-06" db="EMBL/GenBank/DDBJ databases">
        <authorList>
            <consortium name="Wellcome Sanger Institute Data Sharing"/>
        </authorList>
    </citation>
    <scope>NUCLEOTIDE SEQUENCE [LARGE SCALE GENOMIC DNA]</scope>
</reference>
<dbReference type="Ensembl" id="ENSSFAT00005040156.1">
    <property type="protein sequence ID" value="ENSSFAP00005038717.1"/>
    <property type="gene ID" value="ENSSFAG00005019399.1"/>
</dbReference>
<dbReference type="AlphaFoldDB" id="A0A672IC69"/>
<reference evidence="2" key="2">
    <citation type="submission" date="2025-08" db="UniProtKB">
        <authorList>
            <consortium name="Ensembl"/>
        </authorList>
    </citation>
    <scope>IDENTIFICATION</scope>
</reference>
<evidence type="ECO:0000256" key="1">
    <source>
        <dbReference type="SAM" id="MobiDB-lite"/>
    </source>
</evidence>
<protein>
    <recommendedName>
        <fullName evidence="4">C2H2-type domain-containing protein</fullName>
    </recommendedName>
</protein>
<sequence length="102" mass="11792">SLLMMLVLPPTLRKQKRHRRQRKPLTPQPHREDFICSGCGRICGSRIGLYSHARRCSSLTVNPRLTINKMSSHQTDQSQSINPSHTRFLSIYYQQETRAAES</sequence>
<name>A0A672IC69_SALFA</name>
<organism evidence="2 3">
    <name type="scientific">Salarias fasciatus</name>
    <name type="common">Jewelled blenny</name>
    <name type="synonym">Blennius fasciatus</name>
    <dbReference type="NCBI Taxonomy" id="181472"/>
    <lineage>
        <taxon>Eukaryota</taxon>
        <taxon>Metazoa</taxon>
        <taxon>Chordata</taxon>
        <taxon>Craniata</taxon>
        <taxon>Vertebrata</taxon>
        <taxon>Euteleostomi</taxon>
        <taxon>Actinopterygii</taxon>
        <taxon>Neopterygii</taxon>
        <taxon>Teleostei</taxon>
        <taxon>Neoteleostei</taxon>
        <taxon>Acanthomorphata</taxon>
        <taxon>Ovalentaria</taxon>
        <taxon>Blenniimorphae</taxon>
        <taxon>Blenniiformes</taxon>
        <taxon>Blennioidei</taxon>
        <taxon>Blenniidae</taxon>
        <taxon>Salariinae</taxon>
        <taxon>Salarias</taxon>
    </lineage>
</organism>
<evidence type="ECO:0008006" key="4">
    <source>
        <dbReference type="Google" id="ProtNLM"/>
    </source>
</evidence>
<accession>A0A672IC69</accession>
<evidence type="ECO:0000313" key="2">
    <source>
        <dbReference type="Ensembl" id="ENSSFAP00005038717.1"/>
    </source>
</evidence>
<reference evidence="2" key="3">
    <citation type="submission" date="2025-09" db="UniProtKB">
        <authorList>
            <consortium name="Ensembl"/>
        </authorList>
    </citation>
    <scope>IDENTIFICATION</scope>
</reference>
<feature type="compositionally biased region" description="Basic residues" evidence="1">
    <location>
        <begin position="13"/>
        <end position="23"/>
    </location>
</feature>
<feature type="region of interest" description="Disordered" evidence="1">
    <location>
        <begin position="9"/>
        <end position="30"/>
    </location>
</feature>